<keyword evidence="9" id="KW-0732">Signal</keyword>
<proteinExistence type="inferred from homology"/>
<sequence length="251" mass="27716">MRELPGPSSVLLCLCFQHVLSWTDYQYVGVASYTRTRSDGSLSQEVVVLVNEAVFAYFDPTQETFVLRPSASAGFGVLDAAERVYCVSEVTKSFPRQQDYLERLTEKTGSARPPKASPSVSIYTHFPATAGARNVLYCYATGFYPGDIEISVLLNGRPFPGKVVTSDLVYGEDWTFRVFKYTNVTPQPGEEYACLVKHSSMAEPKTISWRPEEPPDSVAPPPWTWAASVAVGAAVGGLISLLMLKRSCFWQ</sequence>
<reference evidence="11" key="1">
    <citation type="submission" date="2025-08" db="UniProtKB">
        <authorList>
            <consortium name="Ensembl"/>
        </authorList>
    </citation>
    <scope>IDENTIFICATION</scope>
</reference>
<keyword evidence="8" id="KW-0812">Transmembrane</keyword>
<dbReference type="SMART" id="SM00407">
    <property type="entry name" value="IGc1"/>
    <property type="match status" value="1"/>
</dbReference>
<dbReference type="InterPro" id="IPR007110">
    <property type="entry name" value="Ig-like_dom"/>
</dbReference>
<feature type="chain" id="PRO_5044242574" description="Beta-2-microglobulin" evidence="9">
    <location>
        <begin position="22"/>
        <end position="251"/>
    </location>
</feature>
<evidence type="ECO:0000256" key="4">
    <source>
        <dbReference type="ARBA" id="ARBA00022451"/>
    </source>
</evidence>
<evidence type="ECO:0000259" key="10">
    <source>
        <dbReference type="PROSITE" id="PS50835"/>
    </source>
</evidence>
<protein>
    <recommendedName>
        <fullName evidence="3">Beta-2-microglobulin</fullName>
    </recommendedName>
</protein>
<reference evidence="11" key="2">
    <citation type="submission" date="2025-09" db="UniProtKB">
        <authorList>
            <consortium name="Ensembl"/>
        </authorList>
    </citation>
    <scope>IDENTIFICATION</scope>
</reference>
<dbReference type="AlphaFoldDB" id="A0AAY4C2S6"/>
<keyword evidence="4" id="KW-0490">MHC I</keyword>
<dbReference type="PROSITE" id="PS50835">
    <property type="entry name" value="IG_LIKE"/>
    <property type="match status" value="1"/>
</dbReference>
<dbReference type="GeneTree" id="ENSGT00690000102227"/>
<dbReference type="Gene3D" id="2.60.40.10">
    <property type="entry name" value="Immunoglobulins"/>
    <property type="match status" value="1"/>
</dbReference>
<dbReference type="InterPro" id="IPR013783">
    <property type="entry name" value="Ig-like_fold"/>
</dbReference>
<keyword evidence="7" id="KW-0393">Immunoglobulin domain</keyword>
<organism evidence="11 12">
    <name type="scientific">Denticeps clupeoides</name>
    <name type="common">denticle herring</name>
    <dbReference type="NCBI Taxonomy" id="299321"/>
    <lineage>
        <taxon>Eukaryota</taxon>
        <taxon>Metazoa</taxon>
        <taxon>Chordata</taxon>
        <taxon>Craniata</taxon>
        <taxon>Vertebrata</taxon>
        <taxon>Euteleostomi</taxon>
        <taxon>Actinopterygii</taxon>
        <taxon>Neopterygii</taxon>
        <taxon>Teleostei</taxon>
        <taxon>Clupei</taxon>
        <taxon>Clupeiformes</taxon>
        <taxon>Denticipitoidei</taxon>
        <taxon>Denticipitidae</taxon>
        <taxon>Denticeps</taxon>
    </lineage>
</organism>
<evidence type="ECO:0000256" key="2">
    <source>
        <dbReference type="ARBA" id="ARBA00009564"/>
    </source>
</evidence>
<evidence type="ECO:0000256" key="5">
    <source>
        <dbReference type="ARBA" id="ARBA00022525"/>
    </source>
</evidence>
<comment type="similarity">
    <text evidence="2">Belongs to the beta-2-microglobulin family.</text>
</comment>
<keyword evidence="5" id="KW-0964">Secreted</keyword>
<dbReference type="InterPro" id="IPR036179">
    <property type="entry name" value="Ig-like_dom_sf"/>
</dbReference>
<keyword evidence="6" id="KW-0391">Immunity</keyword>
<evidence type="ECO:0000256" key="1">
    <source>
        <dbReference type="ARBA" id="ARBA00004613"/>
    </source>
</evidence>
<dbReference type="GO" id="GO:0002474">
    <property type="term" value="P:antigen processing and presentation of peptide antigen via MHC class I"/>
    <property type="evidence" value="ECO:0007669"/>
    <property type="project" value="UniProtKB-KW"/>
</dbReference>
<dbReference type="SUPFAM" id="SSF48726">
    <property type="entry name" value="Immunoglobulin"/>
    <property type="match status" value="1"/>
</dbReference>
<accession>A0AAY4C2S6</accession>
<feature type="signal peptide" evidence="9">
    <location>
        <begin position="1"/>
        <end position="21"/>
    </location>
</feature>
<comment type="subcellular location">
    <subcellularLocation>
        <location evidence="1">Secreted</location>
    </subcellularLocation>
</comment>
<dbReference type="GO" id="GO:0042612">
    <property type="term" value="C:MHC class I protein complex"/>
    <property type="evidence" value="ECO:0007669"/>
    <property type="project" value="UniProtKB-KW"/>
</dbReference>
<dbReference type="Proteomes" id="UP000694580">
    <property type="component" value="Unplaced"/>
</dbReference>
<keyword evidence="12" id="KW-1185">Reference proteome</keyword>
<gene>
    <name evidence="11" type="primary">zmp:0000001138</name>
</gene>
<keyword evidence="8" id="KW-0472">Membrane</keyword>
<dbReference type="InterPro" id="IPR003006">
    <property type="entry name" value="Ig/MHC_CS"/>
</dbReference>
<evidence type="ECO:0000256" key="8">
    <source>
        <dbReference type="SAM" id="Phobius"/>
    </source>
</evidence>
<feature type="domain" description="Ig-like" evidence="10">
    <location>
        <begin position="118"/>
        <end position="208"/>
    </location>
</feature>
<name>A0AAY4C2S6_9TELE</name>
<evidence type="ECO:0000256" key="6">
    <source>
        <dbReference type="ARBA" id="ARBA00022859"/>
    </source>
</evidence>
<keyword evidence="8" id="KW-1133">Transmembrane helix</keyword>
<dbReference type="InterPro" id="IPR003597">
    <property type="entry name" value="Ig_C1-set"/>
</dbReference>
<dbReference type="PROSITE" id="PS00290">
    <property type="entry name" value="IG_MHC"/>
    <property type="match status" value="1"/>
</dbReference>
<dbReference type="Ensembl" id="ENSDCDT00010033289.1">
    <property type="protein sequence ID" value="ENSDCDP00010026831.1"/>
    <property type="gene ID" value="ENSDCDG00010017089.1"/>
</dbReference>
<dbReference type="GO" id="GO:0005576">
    <property type="term" value="C:extracellular region"/>
    <property type="evidence" value="ECO:0007669"/>
    <property type="project" value="UniProtKB-SubCell"/>
</dbReference>
<evidence type="ECO:0000313" key="11">
    <source>
        <dbReference type="Ensembl" id="ENSDCDP00010026831.1"/>
    </source>
</evidence>
<dbReference type="InterPro" id="IPR050160">
    <property type="entry name" value="MHC/Immunoglobulin"/>
</dbReference>
<feature type="transmembrane region" description="Helical" evidence="8">
    <location>
        <begin position="223"/>
        <end position="244"/>
    </location>
</feature>
<dbReference type="Pfam" id="PF07654">
    <property type="entry name" value="C1-set"/>
    <property type="match status" value="1"/>
</dbReference>
<evidence type="ECO:0000256" key="7">
    <source>
        <dbReference type="ARBA" id="ARBA00023319"/>
    </source>
</evidence>
<evidence type="ECO:0000313" key="12">
    <source>
        <dbReference type="Proteomes" id="UP000694580"/>
    </source>
</evidence>
<dbReference type="PANTHER" id="PTHR19944:SF62">
    <property type="entry name" value="BETA-2-MICROGLOBULIN"/>
    <property type="match status" value="1"/>
</dbReference>
<evidence type="ECO:0000256" key="3">
    <source>
        <dbReference type="ARBA" id="ARBA00018767"/>
    </source>
</evidence>
<evidence type="ECO:0000256" key="9">
    <source>
        <dbReference type="SAM" id="SignalP"/>
    </source>
</evidence>
<dbReference type="PANTHER" id="PTHR19944">
    <property type="entry name" value="MHC CLASS II-RELATED"/>
    <property type="match status" value="1"/>
</dbReference>